<accession>A0A0V0WL47</accession>
<proteinExistence type="predicted"/>
<name>A0A0V0WL47_TRIPS</name>
<organism evidence="1 2">
    <name type="scientific">Trichinella pseudospiralis</name>
    <name type="common">Parasitic roundworm</name>
    <dbReference type="NCBI Taxonomy" id="6337"/>
    <lineage>
        <taxon>Eukaryota</taxon>
        <taxon>Metazoa</taxon>
        <taxon>Ecdysozoa</taxon>
        <taxon>Nematoda</taxon>
        <taxon>Enoplea</taxon>
        <taxon>Dorylaimia</taxon>
        <taxon>Trichinellida</taxon>
        <taxon>Trichinellidae</taxon>
        <taxon>Trichinella</taxon>
    </lineage>
</organism>
<dbReference type="Proteomes" id="UP000054815">
    <property type="component" value="Unassembled WGS sequence"/>
</dbReference>
<sequence length="67" mass="7278">MIKGQRRKATYKVLVLQYQRGQPEETVGSPSGAKPAVFLMLTSTSPSPSSSACWHPQVAPDLSLIHI</sequence>
<reference evidence="1 2" key="1">
    <citation type="submission" date="2015-01" db="EMBL/GenBank/DDBJ databases">
        <title>Evolution of Trichinella species and genotypes.</title>
        <authorList>
            <person name="Korhonen P.K."/>
            <person name="Edoardo P."/>
            <person name="Giuseppe L.R."/>
            <person name="Gasser R.B."/>
        </authorList>
    </citation>
    <scope>NUCLEOTIDE SEQUENCE [LARGE SCALE GENOMIC DNA]</scope>
    <source>
        <strain evidence="1">ISS141</strain>
    </source>
</reference>
<gene>
    <name evidence="1" type="ORF">T4E_7469</name>
</gene>
<comment type="caution">
    <text evidence="1">The sequence shown here is derived from an EMBL/GenBank/DDBJ whole genome shotgun (WGS) entry which is preliminary data.</text>
</comment>
<evidence type="ECO:0000313" key="2">
    <source>
        <dbReference type="Proteomes" id="UP000054815"/>
    </source>
</evidence>
<protein>
    <submittedName>
        <fullName evidence="1">Uncharacterized protein</fullName>
    </submittedName>
</protein>
<dbReference type="AlphaFoldDB" id="A0A0V0WL47"/>
<evidence type="ECO:0000313" key="1">
    <source>
        <dbReference type="EMBL" id="KRX76222.1"/>
    </source>
</evidence>
<dbReference type="EMBL" id="JYDU01000953">
    <property type="protein sequence ID" value="KRX76222.1"/>
    <property type="molecule type" value="Genomic_DNA"/>
</dbReference>